<organism evidence="1 2">
    <name type="scientific">Clavelina lepadiformis</name>
    <name type="common">Light-bulb sea squirt</name>
    <name type="synonym">Ascidia lepadiformis</name>
    <dbReference type="NCBI Taxonomy" id="159417"/>
    <lineage>
        <taxon>Eukaryota</taxon>
        <taxon>Metazoa</taxon>
        <taxon>Chordata</taxon>
        <taxon>Tunicata</taxon>
        <taxon>Ascidiacea</taxon>
        <taxon>Aplousobranchia</taxon>
        <taxon>Clavelinidae</taxon>
        <taxon>Clavelina</taxon>
    </lineage>
</organism>
<name>A0ABP0EYJ7_CLALP</name>
<gene>
    <name evidence="1" type="ORF">CVLEPA_LOCUS151</name>
</gene>
<evidence type="ECO:0000313" key="1">
    <source>
        <dbReference type="EMBL" id="CAK8671132.1"/>
    </source>
</evidence>
<sequence>MNQTMNPLYSSISGPIDIGFKKRRSYEQFQWRGMGEREGPSSCPENPKLTLLYGTMALQTRPKTPV</sequence>
<reference evidence="1 2" key="1">
    <citation type="submission" date="2024-02" db="EMBL/GenBank/DDBJ databases">
        <authorList>
            <person name="Daric V."/>
            <person name="Darras S."/>
        </authorList>
    </citation>
    <scope>NUCLEOTIDE SEQUENCE [LARGE SCALE GENOMIC DNA]</scope>
</reference>
<protein>
    <submittedName>
        <fullName evidence="1">Uncharacterized protein</fullName>
    </submittedName>
</protein>
<dbReference type="EMBL" id="CAWYQH010000001">
    <property type="protein sequence ID" value="CAK8671132.1"/>
    <property type="molecule type" value="Genomic_DNA"/>
</dbReference>
<proteinExistence type="predicted"/>
<dbReference type="Proteomes" id="UP001642483">
    <property type="component" value="Unassembled WGS sequence"/>
</dbReference>
<comment type="caution">
    <text evidence="1">The sequence shown here is derived from an EMBL/GenBank/DDBJ whole genome shotgun (WGS) entry which is preliminary data.</text>
</comment>
<evidence type="ECO:0000313" key="2">
    <source>
        <dbReference type="Proteomes" id="UP001642483"/>
    </source>
</evidence>
<keyword evidence="2" id="KW-1185">Reference proteome</keyword>
<accession>A0ABP0EYJ7</accession>